<keyword evidence="3" id="KW-0804">Transcription</keyword>
<evidence type="ECO:0000313" key="5">
    <source>
        <dbReference type="EMBL" id="MCG2617051.1"/>
    </source>
</evidence>
<proteinExistence type="predicted"/>
<gene>
    <name evidence="5" type="ORF">LZZ85_22335</name>
</gene>
<sequence length="122" mass="14314">MLKSIQLKESRNQVHSKMLSVEKMLDVYLEKDLPSIRAIAQDLSLSESTLKRNFKKVFGTSIYHFYLQKKMQQARQLLAEQNTSVKEIAFRLGYEKPSNFIRVFKKHYSSSPGLLRKKMLTE</sequence>
<dbReference type="SUPFAM" id="SSF46689">
    <property type="entry name" value="Homeodomain-like"/>
    <property type="match status" value="1"/>
</dbReference>
<dbReference type="Pfam" id="PF12833">
    <property type="entry name" value="HTH_18"/>
    <property type="match status" value="1"/>
</dbReference>
<name>A0ABS9KXL6_9BACT</name>
<dbReference type="SMART" id="SM00342">
    <property type="entry name" value="HTH_ARAC"/>
    <property type="match status" value="1"/>
</dbReference>
<dbReference type="Proteomes" id="UP001165367">
    <property type="component" value="Unassembled WGS sequence"/>
</dbReference>
<keyword evidence="1" id="KW-0805">Transcription regulation</keyword>
<organism evidence="5 6">
    <name type="scientific">Terrimonas ginsenosidimutans</name>
    <dbReference type="NCBI Taxonomy" id="2908004"/>
    <lineage>
        <taxon>Bacteria</taxon>
        <taxon>Pseudomonadati</taxon>
        <taxon>Bacteroidota</taxon>
        <taxon>Chitinophagia</taxon>
        <taxon>Chitinophagales</taxon>
        <taxon>Chitinophagaceae</taxon>
        <taxon>Terrimonas</taxon>
    </lineage>
</organism>
<keyword evidence="2" id="KW-0238">DNA-binding</keyword>
<evidence type="ECO:0000313" key="6">
    <source>
        <dbReference type="Proteomes" id="UP001165367"/>
    </source>
</evidence>
<dbReference type="PANTHER" id="PTHR47893:SF1">
    <property type="entry name" value="REGULATORY PROTEIN PCHR"/>
    <property type="match status" value="1"/>
</dbReference>
<dbReference type="InterPro" id="IPR020449">
    <property type="entry name" value="Tscrpt_reg_AraC-type_HTH"/>
</dbReference>
<evidence type="ECO:0000256" key="3">
    <source>
        <dbReference type="ARBA" id="ARBA00023163"/>
    </source>
</evidence>
<dbReference type="InterPro" id="IPR009057">
    <property type="entry name" value="Homeodomain-like_sf"/>
</dbReference>
<keyword evidence="6" id="KW-1185">Reference proteome</keyword>
<dbReference type="PROSITE" id="PS00041">
    <property type="entry name" value="HTH_ARAC_FAMILY_1"/>
    <property type="match status" value="1"/>
</dbReference>
<dbReference type="RefSeq" id="WP_237875588.1">
    <property type="nucleotide sequence ID" value="NZ_JAKLTR010000017.1"/>
</dbReference>
<protein>
    <submittedName>
        <fullName evidence="5">AraC family transcriptional regulator</fullName>
    </submittedName>
</protein>
<accession>A0ABS9KXL6</accession>
<dbReference type="EMBL" id="JAKLTR010000017">
    <property type="protein sequence ID" value="MCG2617051.1"/>
    <property type="molecule type" value="Genomic_DNA"/>
</dbReference>
<evidence type="ECO:0000259" key="4">
    <source>
        <dbReference type="PROSITE" id="PS01124"/>
    </source>
</evidence>
<dbReference type="Gene3D" id="1.10.10.60">
    <property type="entry name" value="Homeodomain-like"/>
    <property type="match status" value="2"/>
</dbReference>
<dbReference type="PRINTS" id="PR00032">
    <property type="entry name" value="HTHARAC"/>
</dbReference>
<dbReference type="InterPro" id="IPR018062">
    <property type="entry name" value="HTH_AraC-typ_CS"/>
</dbReference>
<dbReference type="PANTHER" id="PTHR47893">
    <property type="entry name" value="REGULATORY PROTEIN PCHR"/>
    <property type="match status" value="1"/>
</dbReference>
<dbReference type="InterPro" id="IPR018060">
    <property type="entry name" value="HTH_AraC"/>
</dbReference>
<feature type="domain" description="HTH araC/xylS-type" evidence="4">
    <location>
        <begin position="19"/>
        <end position="118"/>
    </location>
</feature>
<dbReference type="InterPro" id="IPR053142">
    <property type="entry name" value="PchR_regulatory_protein"/>
</dbReference>
<evidence type="ECO:0000256" key="2">
    <source>
        <dbReference type="ARBA" id="ARBA00023125"/>
    </source>
</evidence>
<reference evidence="5" key="1">
    <citation type="submission" date="2022-01" db="EMBL/GenBank/DDBJ databases">
        <authorList>
            <person name="Jo J.-H."/>
            <person name="Im W.-T."/>
        </authorList>
    </citation>
    <scope>NUCLEOTIDE SEQUENCE</scope>
    <source>
        <strain evidence="5">NA20</strain>
    </source>
</reference>
<dbReference type="PROSITE" id="PS01124">
    <property type="entry name" value="HTH_ARAC_FAMILY_2"/>
    <property type="match status" value="1"/>
</dbReference>
<comment type="caution">
    <text evidence="5">The sequence shown here is derived from an EMBL/GenBank/DDBJ whole genome shotgun (WGS) entry which is preliminary data.</text>
</comment>
<evidence type="ECO:0000256" key="1">
    <source>
        <dbReference type="ARBA" id="ARBA00023015"/>
    </source>
</evidence>